<dbReference type="OrthoDB" id="10438340at2759"/>
<proteinExistence type="predicted"/>
<keyword evidence="1" id="KW-1133">Transmembrane helix</keyword>
<protein>
    <submittedName>
        <fullName evidence="2">Uncharacterized protein</fullName>
    </submittedName>
</protein>
<gene>
    <name evidence="2" type="ORF">Ctob_013133</name>
</gene>
<keyword evidence="1" id="KW-0812">Transmembrane</keyword>
<keyword evidence="3" id="KW-1185">Reference proteome</keyword>
<keyword evidence="1" id="KW-0472">Membrane</keyword>
<feature type="transmembrane region" description="Helical" evidence="1">
    <location>
        <begin position="6"/>
        <end position="26"/>
    </location>
</feature>
<comment type="caution">
    <text evidence="2">The sequence shown here is derived from an EMBL/GenBank/DDBJ whole genome shotgun (WGS) entry which is preliminary data.</text>
</comment>
<evidence type="ECO:0000313" key="2">
    <source>
        <dbReference type="EMBL" id="KOO36019.1"/>
    </source>
</evidence>
<dbReference type="Proteomes" id="UP000037460">
    <property type="component" value="Unassembled WGS sequence"/>
</dbReference>
<evidence type="ECO:0000313" key="3">
    <source>
        <dbReference type="Proteomes" id="UP000037460"/>
    </source>
</evidence>
<sequence>MPVGDAVVRLIIFLTGLIVKTHVFTLSRLMGYRHYVPDKDSVLVTCCTNGLGHVHQMERILSVLEEAGMRFPVIALAKEQKVPAYKLESLKKRFPDATFYNLNLEIDYDNGKSFNNLNIIVSGTKMVLRRATPFYRKLTRILHRHRPAYCLSFWEPSVATFLNVMNCPTRLVAVASQGQIYEDSTGVERGLLMRMLRHFNVGNKGCLVPLSVRPLDCAIPQVVSVPAPAPLDTEGGGYFVAYSTVPQVLGAIGKRMQGHRVRLFVKEHRLAFYKAKFRRYPHIDVRETARDFGEQLARSRGLIASPSRGVVTQAIALGKPVYLFCPKGHLEQEYNLRFYMHRFAGVASPKGRRYRRYFGATRQGRGRNATAVSPVRDCRPTRPDAPASVQRSVTARVNVTSVISYTLDAGAPRSRPTPEATATRLP</sequence>
<organism evidence="2 3">
    <name type="scientific">Chrysochromulina tobinii</name>
    <dbReference type="NCBI Taxonomy" id="1460289"/>
    <lineage>
        <taxon>Eukaryota</taxon>
        <taxon>Haptista</taxon>
        <taxon>Haptophyta</taxon>
        <taxon>Prymnesiophyceae</taxon>
        <taxon>Prymnesiales</taxon>
        <taxon>Chrysochromulinaceae</taxon>
        <taxon>Chrysochromulina</taxon>
    </lineage>
</organism>
<accession>A0A0M0KB66</accession>
<name>A0A0M0KB66_9EUKA</name>
<reference evidence="3" key="1">
    <citation type="journal article" date="2015" name="PLoS Genet.">
        <title>Genome Sequence and Transcriptome Analyses of Chrysochromulina tobin: Metabolic Tools for Enhanced Algal Fitness in the Prominent Order Prymnesiales (Haptophyceae).</title>
        <authorList>
            <person name="Hovde B.T."/>
            <person name="Deodato C.R."/>
            <person name="Hunsperger H.M."/>
            <person name="Ryken S.A."/>
            <person name="Yost W."/>
            <person name="Jha R.K."/>
            <person name="Patterson J."/>
            <person name="Monnat R.J. Jr."/>
            <person name="Barlow S.B."/>
            <person name="Starkenburg S.R."/>
            <person name="Cattolico R.A."/>
        </authorList>
    </citation>
    <scope>NUCLEOTIDE SEQUENCE</scope>
    <source>
        <strain evidence="3">CCMP291</strain>
    </source>
</reference>
<evidence type="ECO:0000256" key="1">
    <source>
        <dbReference type="SAM" id="Phobius"/>
    </source>
</evidence>
<dbReference type="AlphaFoldDB" id="A0A0M0KB66"/>
<dbReference type="EMBL" id="JWZX01000663">
    <property type="protein sequence ID" value="KOO36019.1"/>
    <property type="molecule type" value="Genomic_DNA"/>
</dbReference>